<dbReference type="GO" id="GO:0009073">
    <property type="term" value="P:aromatic amino acid family biosynthetic process"/>
    <property type="evidence" value="ECO:0007669"/>
    <property type="project" value="UniProtKB-KW"/>
</dbReference>
<dbReference type="InterPro" id="IPR031322">
    <property type="entry name" value="Shikimate/glucono_kinase"/>
</dbReference>
<keyword evidence="5 11" id="KW-0808">Transferase</keyword>
<keyword evidence="6 11" id="KW-0547">Nucleotide-binding</keyword>
<keyword evidence="7 11" id="KW-0418">Kinase</keyword>
<comment type="cofactor">
    <cofactor evidence="11">
        <name>Mg(2+)</name>
        <dbReference type="ChEBI" id="CHEBI:18420"/>
    </cofactor>
    <text evidence="11">Binds 1 Mg(2+) ion per subunit.</text>
</comment>
<dbReference type="CDD" id="cd00464">
    <property type="entry name" value="SK"/>
    <property type="match status" value="1"/>
</dbReference>
<dbReference type="EMBL" id="JAAXOM010000005">
    <property type="protein sequence ID" value="NKX89758.1"/>
    <property type="molecule type" value="Genomic_DNA"/>
</dbReference>
<keyword evidence="4 11" id="KW-0028">Amino-acid biosynthesis</keyword>
<dbReference type="InterPro" id="IPR027417">
    <property type="entry name" value="P-loop_NTPase"/>
</dbReference>
<dbReference type="GO" id="GO:0005829">
    <property type="term" value="C:cytosol"/>
    <property type="evidence" value="ECO:0007669"/>
    <property type="project" value="TreeGrafter"/>
</dbReference>
<feature type="region of interest" description="Disordered" evidence="12">
    <location>
        <begin position="1"/>
        <end position="66"/>
    </location>
</feature>
<dbReference type="GO" id="GO:0008652">
    <property type="term" value="P:amino acid biosynthetic process"/>
    <property type="evidence" value="ECO:0007669"/>
    <property type="project" value="UniProtKB-KW"/>
</dbReference>
<dbReference type="Gene3D" id="3.40.50.300">
    <property type="entry name" value="P-loop containing nucleotide triphosphate hydrolases"/>
    <property type="match status" value="1"/>
</dbReference>
<keyword evidence="11" id="KW-0963">Cytoplasm</keyword>
<evidence type="ECO:0000256" key="1">
    <source>
        <dbReference type="ARBA" id="ARBA00004842"/>
    </source>
</evidence>
<evidence type="ECO:0000313" key="13">
    <source>
        <dbReference type="EMBL" id="NKX89758.1"/>
    </source>
</evidence>
<feature type="binding site" evidence="11">
    <location>
        <position position="107"/>
    </location>
    <ligand>
        <name>substrate</name>
    </ligand>
</feature>
<accession>A0A846WBN7</accession>
<dbReference type="SUPFAM" id="SSF52540">
    <property type="entry name" value="P-loop containing nucleoside triphosphate hydrolases"/>
    <property type="match status" value="1"/>
</dbReference>
<dbReference type="GO" id="GO:0005524">
    <property type="term" value="F:ATP binding"/>
    <property type="evidence" value="ECO:0007669"/>
    <property type="project" value="UniProtKB-UniRule"/>
</dbReference>
<evidence type="ECO:0000256" key="12">
    <source>
        <dbReference type="SAM" id="MobiDB-lite"/>
    </source>
</evidence>
<dbReference type="InterPro" id="IPR000623">
    <property type="entry name" value="Shikimate_kinase/TSH1"/>
</dbReference>
<comment type="caution">
    <text evidence="13">The sequence shown here is derived from an EMBL/GenBank/DDBJ whole genome shotgun (WGS) entry which is preliminary data.</text>
</comment>
<feature type="binding site" evidence="11">
    <location>
        <position position="89"/>
    </location>
    <ligand>
        <name>Mg(2+)</name>
        <dbReference type="ChEBI" id="CHEBI:18420"/>
    </ligand>
</feature>
<dbReference type="PRINTS" id="PR01100">
    <property type="entry name" value="SHIKIMTKNASE"/>
</dbReference>
<evidence type="ECO:0000256" key="7">
    <source>
        <dbReference type="ARBA" id="ARBA00022777"/>
    </source>
</evidence>
<feature type="compositionally biased region" description="Low complexity" evidence="12">
    <location>
        <begin position="302"/>
        <end position="318"/>
    </location>
</feature>
<evidence type="ECO:0000256" key="3">
    <source>
        <dbReference type="ARBA" id="ARBA00012154"/>
    </source>
</evidence>
<evidence type="ECO:0000256" key="4">
    <source>
        <dbReference type="ARBA" id="ARBA00022605"/>
    </source>
</evidence>
<feature type="compositionally biased region" description="Basic residues" evidence="12">
    <location>
        <begin position="426"/>
        <end position="437"/>
    </location>
</feature>
<protein>
    <recommendedName>
        <fullName evidence="3 11">Shikimate kinase</fullName>
        <shortName evidence="11">SK</shortName>
        <ecNumber evidence="3 11">2.7.1.71</ecNumber>
    </recommendedName>
</protein>
<dbReference type="PANTHER" id="PTHR21087">
    <property type="entry name" value="SHIKIMATE KINASE"/>
    <property type="match status" value="1"/>
</dbReference>
<feature type="binding site" evidence="11">
    <location>
        <position position="209"/>
    </location>
    <ligand>
        <name>substrate</name>
    </ligand>
</feature>
<feature type="compositionally biased region" description="Low complexity" evidence="12">
    <location>
        <begin position="340"/>
        <end position="362"/>
    </location>
</feature>
<sequence>MADDNVPAQPGADTGGDNAPTQPGADTGGDNAPTQPGADTGGDNAPTQPGADTGGDNAPTQPGADSDGEARIVARARVVLVGPPGSGKSTIGRKLARELGVELFDTDAGIEAETGRSIPEIFAEDGEPEFRRIEEQVVRRAVLEHEGVVSLGGGSVLSARTREVLRGATVVYLEISVGEGLRRTGSSNARPLLNGADPAAKYRELMKQRRPLYREVATVRVRTDGRSPGRVVRMILARLGLESVRTDIVRTADTTKSTPPSPSTPGSGSNRSKARRRSRARAAAARRGEILPAPTAQADNDGTTSAAARPAPGRSASGETPPGEGRRSRRNRLRRRGSRSRAGSATDSTRTGEPTAAAASPADEARAETSAGPTENARTTRPNRRGRKSQPSTRSGTAQGSPADSADDSPTAGGRRSGAAESTGNRSRRGSRGRRGSAKQAAGGHRSSATDPGAETPAGPTDQRVAQQPADRGPGEPAPGSWRARPRRRATRRMTNDPRESEQRT</sequence>
<dbReference type="Pfam" id="PF01202">
    <property type="entry name" value="SKI"/>
    <property type="match status" value="1"/>
</dbReference>
<feature type="compositionally biased region" description="Polar residues" evidence="12">
    <location>
        <begin position="371"/>
        <end position="380"/>
    </location>
</feature>
<comment type="subunit">
    <text evidence="11">Monomer.</text>
</comment>
<feature type="binding site" evidence="11">
    <location>
        <position position="153"/>
    </location>
    <ligand>
        <name>substrate</name>
    </ligand>
</feature>
<evidence type="ECO:0000256" key="8">
    <source>
        <dbReference type="ARBA" id="ARBA00022840"/>
    </source>
</evidence>
<feature type="compositionally biased region" description="Low complexity" evidence="12">
    <location>
        <begin position="254"/>
        <end position="271"/>
    </location>
</feature>
<dbReference type="AlphaFoldDB" id="A0A846WBN7"/>
<dbReference type="Proteomes" id="UP000572007">
    <property type="component" value="Unassembled WGS sequence"/>
</dbReference>
<evidence type="ECO:0000256" key="2">
    <source>
        <dbReference type="ARBA" id="ARBA00006997"/>
    </source>
</evidence>
<feature type="compositionally biased region" description="Basic residues" evidence="12">
    <location>
        <begin position="327"/>
        <end position="339"/>
    </location>
</feature>
<feature type="binding site" evidence="11">
    <location>
        <begin position="85"/>
        <end position="90"/>
    </location>
    <ligand>
        <name>ATP</name>
        <dbReference type="ChEBI" id="CHEBI:30616"/>
    </ligand>
</feature>
<dbReference type="InterPro" id="IPR023000">
    <property type="entry name" value="Shikimate_kinase_CS"/>
</dbReference>
<dbReference type="UniPathway" id="UPA00053">
    <property type="reaction ID" value="UER00088"/>
</dbReference>
<proteinExistence type="inferred from homology"/>
<evidence type="ECO:0000256" key="10">
    <source>
        <dbReference type="ARBA" id="ARBA00048567"/>
    </source>
</evidence>
<dbReference type="PANTHER" id="PTHR21087:SF16">
    <property type="entry name" value="SHIKIMATE KINASE 1, CHLOROPLASTIC"/>
    <property type="match status" value="1"/>
</dbReference>
<reference evidence="13 14" key="1">
    <citation type="submission" date="2020-04" db="EMBL/GenBank/DDBJ databases">
        <title>MicrobeNet Type strains.</title>
        <authorList>
            <person name="Nicholson A.C."/>
        </authorList>
    </citation>
    <scope>NUCLEOTIDE SEQUENCE [LARGE SCALE GENOMIC DNA]</scope>
    <source>
        <strain evidence="13 14">DSM 44960</strain>
    </source>
</reference>
<keyword evidence="9 11" id="KW-0057">Aromatic amino acid biosynthesis</keyword>
<feature type="binding site" evidence="11">
    <location>
        <position position="226"/>
    </location>
    <ligand>
        <name>ATP</name>
        <dbReference type="ChEBI" id="CHEBI:30616"/>
    </ligand>
</feature>
<dbReference type="EC" id="2.7.1.71" evidence="3 11"/>
<comment type="subcellular location">
    <subcellularLocation>
        <location evidence="11">Cytoplasm</location>
    </subcellularLocation>
</comment>
<comment type="similarity">
    <text evidence="2 11">Belongs to the shikimate kinase family.</text>
</comment>
<evidence type="ECO:0000313" key="14">
    <source>
        <dbReference type="Proteomes" id="UP000572007"/>
    </source>
</evidence>
<feature type="compositionally biased region" description="Polar residues" evidence="12">
    <location>
        <begin position="389"/>
        <end position="402"/>
    </location>
</feature>
<evidence type="ECO:0000256" key="6">
    <source>
        <dbReference type="ARBA" id="ARBA00022741"/>
    </source>
</evidence>
<evidence type="ECO:0000256" key="11">
    <source>
        <dbReference type="HAMAP-Rule" id="MF_00109"/>
    </source>
</evidence>
<dbReference type="GO" id="GO:0000287">
    <property type="term" value="F:magnesium ion binding"/>
    <property type="evidence" value="ECO:0007669"/>
    <property type="project" value="UniProtKB-UniRule"/>
</dbReference>
<dbReference type="GO" id="GO:0009423">
    <property type="term" value="P:chorismate biosynthetic process"/>
    <property type="evidence" value="ECO:0007669"/>
    <property type="project" value="UniProtKB-UniRule"/>
</dbReference>
<evidence type="ECO:0000256" key="5">
    <source>
        <dbReference type="ARBA" id="ARBA00022679"/>
    </source>
</evidence>
<feature type="binding site" evidence="11">
    <location>
        <position position="131"/>
    </location>
    <ligand>
        <name>substrate</name>
    </ligand>
</feature>
<gene>
    <name evidence="11" type="primary">aroK</name>
    <name evidence="13" type="ORF">HGA10_20935</name>
</gene>
<comment type="catalytic activity">
    <reaction evidence="10 11">
        <text>shikimate + ATP = 3-phosphoshikimate + ADP + H(+)</text>
        <dbReference type="Rhea" id="RHEA:13121"/>
        <dbReference type="ChEBI" id="CHEBI:15378"/>
        <dbReference type="ChEBI" id="CHEBI:30616"/>
        <dbReference type="ChEBI" id="CHEBI:36208"/>
        <dbReference type="ChEBI" id="CHEBI:145989"/>
        <dbReference type="ChEBI" id="CHEBI:456216"/>
        <dbReference type="EC" id="2.7.1.71"/>
    </reaction>
</comment>
<comment type="pathway">
    <text evidence="1 11">Metabolic intermediate biosynthesis; chorismate biosynthesis; chorismate from D-erythrose 4-phosphate and phosphoenolpyruvate: step 5/7.</text>
</comment>
<keyword evidence="8 11" id="KW-0067">ATP-binding</keyword>
<organism evidence="13 14">
    <name type="scientific">Nocardia coubleae</name>
    <dbReference type="NCBI Taxonomy" id="356147"/>
    <lineage>
        <taxon>Bacteria</taxon>
        <taxon>Bacillati</taxon>
        <taxon>Actinomycetota</taxon>
        <taxon>Actinomycetes</taxon>
        <taxon>Mycobacteriales</taxon>
        <taxon>Nocardiaceae</taxon>
        <taxon>Nocardia</taxon>
    </lineage>
</organism>
<dbReference type="HAMAP" id="MF_00109">
    <property type="entry name" value="Shikimate_kinase"/>
    <property type="match status" value="1"/>
</dbReference>
<keyword evidence="11" id="KW-0479">Metal-binding</keyword>
<name>A0A846WBN7_9NOCA</name>
<feature type="compositionally biased region" description="Basic and acidic residues" evidence="12">
    <location>
        <begin position="494"/>
        <end position="505"/>
    </location>
</feature>
<dbReference type="PROSITE" id="PS01128">
    <property type="entry name" value="SHIKIMATE_KINASE"/>
    <property type="match status" value="1"/>
</dbReference>
<feature type="binding site" evidence="11">
    <location>
        <position position="190"/>
    </location>
    <ligand>
        <name>ATP</name>
        <dbReference type="ChEBI" id="CHEBI:30616"/>
    </ligand>
</feature>
<keyword evidence="14" id="KW-1185">Reference proteome</keyword>
<evidence type="ECO:0000256" key="9">
    <source>
        <dbReference type="ARBA" id="ARBA00023141"/>
    </source>
</evidence>
<keyword evidence="11" id="KW-0460">Magnesium</keyword>
<comment type="function">
    <text evidence="11">Catalyzes the specific phosphorylation of the 3-hydroxyl group of shikimic acid using ATP as a cosubstrate.</text>
</comment>
<feature type="region of interest" description="Disordered" evidence="12">
    <location>
        <begin position="248"/>
        <end position="505"/>
    </location>
</feature>
<dbReference type="GO" id="GO:0004765">
    <property type="term" value="F:shikimate kinase activity"/>
    <property type="evidence" value="ECO:0007669"/>
    <property type="project" value="UniProtKB-UniRule"/>
</dbReference>